<evidence type="ECO:0000256" key="3">
    <source>
        <dbReference type="ARBA" id="ARBA00011750"/>
    </source>
</evidence>
<evidence type="ECO:0000256" key="9">
    <source>
        <dbReference type="ARBA" id="ARBA00023267"/>
    </source>
</evidence>
<evidence type="ECO:0000256" key="7">
    <source>
        <dbReference type="ARBA" id="ARBA00022741"/>
    </source>
</evidence>
<evidence type="ECO:0000256" key="8">
    <source>
        <dbReference type="ARBA" id="ARBA00022840"/>
    </source>
</evidence>
<dbReference type="NCBIfam" id="NF006367">
    <property type="entry name" value="PRK08591.1"/>
    <property type="match status" value="1"/>
</dbReference>
<accession>A0A1B7L8Y2</accession>
<dbReference type="PANTHER" id="PTHR48095">
    <property type="entry name" value="PYRUVATE CARBOXYLASE SUBUNIT A"/>
    <property type="match status" value="1"/>
</dbReference>
<keyword evidence="9" id="KW-0092">Biotin</keyword>
<comment type="catalytic activity">
    <reaction evidence="11">
        <text>N(6)-biotinyl-L-lysyl-[protein] + hydrogencarbonate + ATP = N(6)-carboxybiotinyl-L-lysyl-[protein] + ADP + phosphate + H(+)</text>
        <dbReference type="Rhea" id="RHEA:13501"/>
        <dbReference type="Rhea" id="RHEA-COMP:10505"/>
        <dbReference type="Rhea" id="RHEA-COMP:10506"/>
        <dbReference type="ChEBI" id="CHEBI:15378"/>
        <dbReference type="ChEBI" id="CHEBI:17544"/>
        <dbReference type="ChEBI" id="CHEBI:30616"/>
        <dbReference type="ChEBI" id="CHEBI:43474"/>
        <dbReference type="ChEBI" id="CHEBI:83144"/>
        <dbReference type="ChEBI" id="CHEBI:83145"/>
        <dbReference type="ChEBI" id="CHEBI:456216"/>
        <dbReference type="EC" id="6.3.4.14"/>
    </reaction>
</comment>
<dbReference type="PROSITE" id="PS51257">
    <property type="entry name" value="PROKAR_LIPOPROTEIN"/>
    <property type="match status" value="1"/>
</dbReference>
<evidence type="ECO:0000256" key="10">
    <source>
        <dbReference type="ARBA" id="ARBA00033786"/>
    </source>
</evidence>
<organism evidence="15 16">
    <name type="scientific">Mangrovibacter phragmitis</name>
    <dbReference type="NCBI Taxonomy" id="1691903"/>
    <lineage>
        <taxon>Bacteria</taxon>
        <taxon>Pseudomonadati</taxon>
        <taxon>Pseudomonadota</taxon>
        <taxon>Gammaproteobacteria</taxon>
        <taxon>Enterobacterales</taxon>
        <taxon>Enterobacteriaceae</taxon>
        <taxon>Mangrovibacter</taxon>
    </lineage>
</organism>
<evidence type="ECO:0000256" key="6">
    <source>
        <dbReference type="ARBA" id="ARBA00022598"/>
    </source>
</evidence>
<keyword evidence="8 12" id="KW-0067">ATP-binding</keyword>
<dbReference type="GO" id="GO:0046872">
    <property type="term" value="F:metal ion binding"/>
    <property type="evidence" value="ECO:0007669"/>
    <property type="project" value="InterPro"/>
</dbReference>
<dbReference type="PROSITE" id="PS00867">
    <property type="entry name" value="CPSASE_2"/>
    <property type="match status" value="1"/>
</dbReference>
<comment type="subunit">
    <text evidence="3">Acetyl-CoA carboxylase is a heterohexamer of biotin carboxyl carrier protein, biotin carboxylase and the two subunits of carboxyl transferase in a 2:2 complex.</text>
</comment>
<dbReference type="InterPro" id="IPR011764">
    <property type="entry name" value="Biotin_carboxylation_dom"/>
</dbReference>
<dbReference type="PROSITE" id="PS00866">
    <property type="entry name" value="CPSASE_1"/>
    <property type="match status" value="1"/>
</dbReference>
<feature type="domain" description="Biotin carboxylation" evidence="14">
    <location>
        <begin position="4"/>
        <end position="448"/>
    </location>
</feature>
<evidence type="ECO:0000256" key="11">
    <source>
        <dbReference type="ARBA" id="ARBA00048600"/>
    </source>
</evidence>
<dbReference type="SUPFAM" id="SSF56059">
    <property type="entry name" value="Glutathione synthetase ATP-binding domain-like"/>
    <property type="match status" value="1"/>
</dbReference>
<dbReference type="EC" id="6.3.4.14" evidence="4"/>
<evidence type="ECO:0000313" key="15">
    <source>
        <dbReference type="EMBL" id="OAT78766.1"/>
    </source>
</evidence>
<dbReference type="Gene3D" id="3.30.470.20">
    <property type="entry name" value="ATP-grasp fold, B domain"/>
    <property type="match status" value="1"/>
</dbReference>
<dbReference type="SMART" id="SM00878">
    <property type="entry name" value="Biotin_carb_C"/>
    <property type="match status" value="1"/>
</dbReference>
<reference evidence="16" key="1">
    <citation type="submission" date="2016-05" db="EMBL/GenBank/DDBJ databases">
        <authorList>
            <person name="Behera P."/>
            <person name="Vaishampayan P."/>
            <person name="Singh N."/>
            <person name="Raina V."/>
            <person name="Suar M."/>
            <person name="Pattnaik A."/>
            <person name="Rastogi G."/>
        </authorList>
    </citation>
    <scope>NUCLEOTIDE SEQUENCE [LARGE SCALE GENOMIC DNA]</scope>
    <source>
        <strain evidence="16">MP23</strain>
    </source>
</reference>
<dbReference type="RefSeq" id="WP_064594623.1">
    <property type="nucleotide sequence ID" value="NZ_LYRP01000001.1"/>
</dbReference>
<dbReference type="InterPro" id="IPR005479">
    <property type="entry name" value="CPAse_ATP-bd"/>
</dbReference>
<evidence type="ECO:0000259" key="14">
    <source>
        <dbReference type="PROSITE" id="PS50979"/>
    </source>
</evidence>
<dbReference type="Pfam" id="PF02785">
    <property type="entry name" value="Biotin_carb_C"/>
    <property type="match status" value="1"/>
</dbReference>
<comment type="pathway">
    <text evidence="2">Lipid metabolism; malonyl-CoA biosynthesis; malonyl-CoA from acetyl-CoA: step 1/1.</text>
</comment>
<dbReference type="GO" id="GO:0005524">
    <property type="term" value="F:ATP binding"/>
    <property type="evidence" value="ECO:0007669"/>
    <property type="project" value="UniProtKB-UniRule"/>
</dbReference>
<dbReference type="PANTHER" id="PTHR48095:SF2">
    <property type="entry name" value="BIOTIN CARBOXYLASE, CHLOROPLASTIC"/>
    <property type="match status" value="1"/>
</dbReference>
<feature type="domain" description="ATP-grasp" evidence="13">
    <location>
        <begin position="123"/>
        <end position="319"/>
    </location>
</feature>
<comment type="function">
    <text evidence="1">This protein is a component of the acetyl coenzyme A carboxylase complex; first, biotin carboxylase catalyzes the carboxylation of the carrier protein and then the transcarboxylase transfers the carboxyl group to form malonyl-CoA.</text>
</comment>
<dbReference type="AlphaFoldDB" id="A0A1B7L8Y2"/>
<evidence type="ECO:0000313" key="16">
    <source>
        <dbReference type="Proteomes" id="UP000078225"/>
    </source>
</evidence>
<keyword evidence="6" id="KW-0436">Ligase</keyword>
<dbReference type="Proteomes" id="UP000078225">
    <property type="component" value="Unassembled WGS sequence"/>
</dbReference>
<protein>
    <recommendedName>
        <fullName evidence="5">Biotin carboxylase</fullName>
        <ecNumber evidence="4">6.3.4.14</ecNumber>
    </recommendedName>
    <alternativeName>
        <fullName evidence="10">Acetyl-coenzyme A carboxylase biotin carboxylase subunit A</fullName>
    </alternativeName>
</protein>
<dbReference type="SUPFAM" id="SSF51246">
    <property type="entry name" value="Rudiment single hybrid motif"/>
    <property type="match status" value="1"/>
</dbReference>
<dbReference type="PROSITE" id="PS50979">
    <property type="entry name" value="BC"/>
    <property type="match status" value="1"/>
</dbReference>
<dbReference type="InterPro" id="IPR051602">
    <property type="entry name" value="ACC_Biotin_Carboxylase"/>
</dbReference>
<evidence type="ECO:0000256" key="4">
    <source>
        <dbReference type="ARBA" id="ARBA00013263"/>
    </source>
</evidence>
<comment type="caution">
    <text evidence="15">The sequence shown here is derived from an EMBL/GenBank/DDBJ whole genome shotgun (WGS) entry which is preliminary data.</text>
</comment>
<dbReference type="FunFam" id="3.40.50.20:FF:000010">
    <property type="entry name" value="Propionyl-CoA carboxylase subunit alpha"/>
    <property type="match status" value="1"/>
</dbReference>
<keyword evidence="7 12" id="KW-0547">Nucleotide-binding</keyword>
<keyword evidence="16" id="KW-1185">Reference proteome</keyword>
<dbReference type="PROSITE" id="PS50975">
    <property type="entry name" value="ATP_GRASP"/>
    <property type="match status" value="1"/>
</dbReference>
<evidence type="ECO:0000256" key="2">
    <source>
        <dbReference type="ARBA" id="ARBA00004956"/>
    </source>
</evidence>
<dbReference type="NCBIfam" id="NF009471">
    <property type="entry name" value="PRK12833.1"/>
    <property type="match status" value="1"/>
</dbReference>
<dbReference type="InterPro" id="IPR011761">
    <property type="entry name" value="ATP-grasp"/>
</dbReference>
<dbReference type="InterPro" id="IPR016185">
    <property type="entry name" value="PreATP-grasp_dom_sf"/>
</dbReference>
<evidence type="ECO:0000256" key="1">
    <source>
        <dbReference type="ARBA" id="ARBA00003761"/>
    </source>
</evidence>
<dbReference type="FunFam" id="3.30.1490.20:FF:000003">
    <property type="entry name" value="acetyl-CoA carboxylase isoform X1"/>
    <property type="match status" value="1"/>
</dbReference>
<dbReference type="InterPro" id="IPR011054">
    <property type="entry name" value="Rudment_hybrid_motif"/>
</dbReference>
<dbReference type="STRING" id="1691903.A9B99_03420"/>
<proteinExistence type="predicted"/>
<evidence type="ECO:0000259" key="13">
    <source>
        <dbReference type="PROSITE" id="PS50975"/>
    </source>
</evidence>
<dbReference type="Pfam" id="PF00289">
    <property type="entry name" value="Biotin_carb_N"/>
    <property type="match status" value="1"/>
</dbReference>
<dbReference type="EMBL" id="LYRP01000001">
    <property type="protein sequence ID" value="OAT78766.1"/>
    <property type="molecule type" value="Genomic_DNA"/>
</dbReference>
<dbReference type="Pfam" id="PF02786">
    <property type="entry name" value="CPSase_L_D2"/>
    <property type="match status" value="1"/>
</dbReference>
<dbReference type="SUPFAM" id="SSF52440">
    <property type="entry name" value="PreATP-grasp domain"/>
    <property type="match status" value="1"/>
</dbReference>
<gene>
    <name evidence="15" type="ORF">A9B99_03420</name>
</gene>
<evidence type="ECO:0000256" key="12">
    <source>
        <dbReference type="PROSITE-ProRule" id="PRU00409"/>
    </source>
</evidence>
<dbReference type="OrthoDB" id="9803706at2"/>
<dbReference type="InterPro" id="IPR005482">
    <property type="entry name" value="Biotin_COase_C"/>
</dbReference>
<evidence type="ECO:0000256" key="5">
    <source>
        <dbReference type="ARBA" id="ARBA00017242"/>
    </source>
</evidence>
<name>A0A1B7L8Y2_9ENTR</name>
<dbReference type="GO" id="GO:0004075">
    <property type="term" value="F:biotin carboxylase activity"/>
    <property type="evidence" value="ECO:0007669"/>
    <property type="project" value="UniProtKB-EC"/>
</dbReference>
<dbReference type="InterPro" id="IPR005481">
    <property type="entry name" value="BC-like_N"/>
</dbReference>
<sequence length="466" mass="50584">MAGKITKLLVANRGEIAVRIIRAAQALGIPVVAACSEADKDSLAAHLADETVIIGPAQAAQSYLNINALLNAAAQSGANAIHPGYGFLSENAQFAERVEQAGLIFVGPDAQTIRVMGDKAAARRTAAEAGVPVVPGSRVLETVQAAQAHAAQIGYPCMIKAAAGGGGRGIRVVDNDEALAREFPVAQSESKAAFGSSAVYLERFIARARHVEVQILGDGKHVVHLFDRECSLQRRRQKMFEEAPSPALNDEQRKTLCDSALQLARHLRYRGAGTLEYLFDEVRGEFCFIEMNTRIQVEHPVTEMVTGVDLVQWMLRIANGEPLTLAQADITLHGSACEMRINAEDPDKNFFPCPGVIEGVVWPGGEGVRVDSHVYSGYRIPPWYDSLLAKVITWGESRSQALERARQALGSLELRGVKNTASLHKWLLSLPQLEAGEFTTTTLEQWLAERNQSTSTPAGEVRRYGQ</sequence>